<dbReference type="FunFam" id="1.10.1600.10:FF:000002">
    <property type="entry name" value="X-ray repair cross-complementing protein 5"/>
    <property type="match status" value="1"/>
</dbReference>
<protein>
    <recommendedName>
        <fullName evidence="13">X-ray repair cross-complementing protein 5</fullName>
    </recommendedName>
    <alternativeName>
        <fullName evidence="14">Ku80</fullName>
    </alternativeName>
</protein>
<dbReference type="FunFam" id="2.40.290.10:FF:000005">
    <property type="entry name" value="X-ray repair cross-complementing protein 5"/>
    <property type="match status" value="1"/>
</dbReference>
<evidence type="ECO:0000256" key="9">
    <source>
        <dbReference type="ARBA" id="ARBA00023125"/>
    </source>
</evidence>
<feature type="domain" description="Ku" evidence="16">
    <location>
        <begin position="281"/>
        <end position="420"/>
    </location>
</feature>
<dbReference type="Gene3D" id="2.40.290.10">
    <property type="match status" value="1"/>
</dbReference>
<keyword evidence="10" id="KW-0233">DNA recombination</keyword>
<dbReference type="SMART" id="SM00559">
    <property type="entry name" value="Ku78"/>
    <property type="match status" value="1"/>
</dbReference>
<dbReference type="GO" id="GO:0005524">
    <property type="term" value="F:ATP binding"/>
    <property type="evidence" value="ECO:0007669"/>
    <property type="project" value="UniProtKB-KW"/>
</dbReference>
<dbReference type="GO" id="GO:0042162">
    <property type="term" value="F:telomeric DNA binding"/>
    <property type="evidence" value="ECO:0007669"/>
    <property type="project" value="InterPro"/>
</dbReference>
<organism>
    <name type="scientific">Branchiostoma floridae</name>
    <name type="common">Florida lancelet</name>
    <name type="synonym">Amphioxus</name>
    <dbReference type="NCBI Taxonomy" id="7739"/>
    <lineage>
        <taxon>Eukaryota</taxon>
        <taxon>Metazoa</taxon>
        <taxon>Chordata</taxon>
        <taxon>Cephalochordata</taxon>
        <taxon>Leptocardii</taxon>
        <taxon>Amphioxiformes</taxon>
        <taxon>Branchiostomatidae</taxon>
        <taxon>Branchiostoma</taxon>
    </lineage>
</organism>
<dbReference type="InterPro" id="IPR014893">
    <property type="entry name" value="Ku_PK_bind"/>
</dbReference>
<keyword evidence="5" id="KW-0378">Hydrolase</keyword>
<evidence type="ECO:0000256" key="14">
    <source>
        <dbReference type="ARBA" id="ARBA00078350"/>
    </source>
</evidence>
<feature type="non-terminal residue" evidence="17">
    <location>
        <position position="716"/>
    </location>
</feature>
<dbReference type="PIRSF" id="PIRSF016570">
    <property type="entry name" value="Ku80"/>
    <property type="match status" value="1"/>
</dbReference>
<dbReference type="GO" id="GO:0006310">
    <property type="term" value="P:DNA recombination"/>
    <property type="evidence" value="ECO:0007669"/>
    <property type="project" value="UniProtKB-KW"/>
</dbReference>
<dbReference type="FunFam" id="1.25.40.240:FF:000001">
    <property type="entry name" value="X-ray repair cross-complementing protein 5"/>
    <property type="match status" value="1"/>
</dbReference>
<dbReference type="InterPro" id="IPR036465">
    <property type="entry name" value="vWFA_dom_sf"/>
</dbReference>
<evidence type="ECO:0000256" key="7">
    <source>
        <dbReference type="ARBA" id="ARBA00022840"/>
    </source>
</evidence>
<dbReference type="InterPro" id="IPR036494">
    <property type="entry name" value="Ku_C_sf"/>
</dbReference>
<evidence type="ECO:0000256" key="1">
    <source>
        <dbReference type="ARBA" id="ARBA00004123"/>
    </source>
</evidence>
<evidence type="ECO:0000256" key="6">
    <source>
        <dbReference type="ARBA" id="ARBA00022806"/>
    </source>
</evidence>
<feature type="region of interest" description="Disordered" evidence="15">
    <location>
        <begin position="164"/>
        <end position="189"/>
    </location>
</feature>
<dbReference type="InterPro" id="IPR005161">
    <property type="entry name" value="Ku_N"/>
</dbReference>
<evidence type="ECO:0000256" key="3">
    <source>
        <dbReference type="ARBA" id="ARBA00022741"/>
    </source>
</evidence>
<dbReference type="InParanoid" id="C3ZSM7"/>
<dbReference type="AlphaFoldDB" id="C3ZSM7"/>
<keyword evidence="4" id="KW-0227">DNA damage</keyword>
<dbReference type="GO" id="GO:0016787">
    <property type="term" value="F:hydrolase activity"/>
    <property type="evidence" value="ECO:0007669"/>
    <property type="project" value="UniProtKB-KW"/>
</dbReference>
<dbReference type="EMBL" id="GG666674">
    <property type="protein sequence ID" value="EEN44429.1"/>
    <property type="molecule type" value="Genomic_DNA"/>
</dbReference>
<dbReference type="SUPFAM" id="SSF101420">
    <property type="entry name" value="C-terminal domain of Ku80"/>
    <property type="match status" value="1"/>
</dbReference>
<evidence type="ECO:0000259" key="16">
    <source>
        <dbReference type="SMART" id="SM00559"/>
    </source>
</evidence>
<feature type="region of interest" description="Disordered" evidence="15">
    <location>
        <begin position="695"/>
        <end position="716"/>
    </location>
</feature>
<evidence type="ECO:0000313" key="17">
    <source>
        <dbReference type="EMBL" id="EEN44429.1"/>
    </source>
</evidence>
<dbReference type="GO" id="GO:0003678">
    <property type="term" value="F:DNA helicase activity"/>
    <property type="evidence" value="ECO:0007669"/>
    <property type="project" value="InterPro"/>
</dbReference>
<evidence type="ECO:0000256" key="8">
    <source>
        <dbReference type="ARBA" id="ARBA00022843"/>
    </source>
</evidence>
<sequence length="716" mass="80143">AMVLVVDVGPLMAQAPPGHVTPLENAKDAISMLLQRKMFSQSKDEVALILLGTQETANELAGTDDESYLNITVARPLGQPDFDLLEFVKNDIVPGPVSADFVDAIVVALDLVRNQTMGKKFETKRIVLFSNLAGEFTDDQLEGVINGMKALECEFNLIGLSLDDDDEDGDMPDQNGAGPPRKERTPQQRAGTALIRHVIEEVDGVAYSERSALQMLSFFQKRNVRAAPWKVMLEVGTNLKIPVRGFIRVKECKPNSFKKVHARTLSKDDIHTTHEHRLNDDEETPVESTIDGYRYGNTIVPFSTDDESQMKFKTDAKCFDVLGFTRADNVKRQYYMGDSVRCFVAEEGDEPAAVALSAFIHALYETNMVAIVRYVYNKNSAPKVAFLTPHIKPNYECLLCIMLPFMEDMRKYTFSSLHPNNKNQPSDDQLSAVDDLIDNMNLVMPDKDEDGKQQQYLKPKLTFNPHLQRLYQCLSARALNPDDPQLPPPNQTILNYLQPQQDLLTQAQPCVDKIKAAFPLEVVTKKKEETTAQNIFGGGDDAEPAAKKPRLDTDAGGDGGLTMAGLAQGPVTEVGSVRPLEDFRAMISRKDDDKFMEASAQLQKRIEEIVMESFGDQFYGKAMECLLALRKESAKLGEPDQFNTFLRGFKETLFNKGRKDFWDCMVREKVTLISSEESSETSVSKEEAGKFLEIVEQKTEEPEEMEEAEAEDLVSL</sequence>
<keyword evidence="11" id="KW-0234">DNA repair</keyword>
<proteinExistence type="inferred from homology"/>
<dbReference type="Gene3D" id="1.25.40.240">
    <property type="entry name" value="Ku, C-terminal domain"/>
    <property type="match status" value="1"/>
</dbReference>
<gene>
    <name evidence="17" type="ORF">BRAFLDRAFT_164247</name>
</gene>
<evidence type="ECO:0000256" key="13">
    <source>
        <dbReference type="ARBA" id="ARBA00071961"/>
    </source>
</evidence>
<comment type="subcellular location">
    <subcellularLocation>
        <location evidence="1">Nucleus</location>
    </subcellularLocation>
</comment>
<dbReference type="Pfam" id="PF08785">
    <property type="entry name" value="Ku_PK_bind"/>
    <property type="match status" value="1"/>
</dbReference>
<keyword evidence="9" id="KW-0238">DNA-binding</keyword>
<dbReference type="PANTHER" id="PTHR12604">
    <property type="entry name" value="KU AUTOANTIGEN DNA HELICASE"/>
    <property type="match status" value="1"/>
</dbReference>
<dbReference type="GO" id="GO:0000723">
    <property type="term" value="P:telomere maintenance"/>
    <property type="evidence" value="ECO:0007669"/>
    <property type="project" value="InterPro"/>
</dbReference>
<dbReference type="PANTHER" id="PTHR12604:SF4">
    <property type="entry name" value="X-RAY REPAIR CROSS-COMPLEMENTING PROTEIN 5"/>
    <property type="match status" value="1"/>
</dbReference>
<evidence type="ECO:0000256" key="2">
    <source>
        <dbReference type="ARBA" id="ARBA00007726"/>
    </source>
</evidence>
<dbReference type="CDD" id="cd00873">
    <property type="entry name" value="KU80"/>
    <property type="match status" value="1"/>
</dbReference>
<dbReference type="Pfam" id="PF03731">
    <property type="entry name" value="Ku_N"/>
    <property type="match status" value="1"/>
</dbReference>
<reference evidence="17" key="1">
    <citation type="journal article" date="2008" name="Nature">
        <title>The amphioxus genome and the evolution of the chordate karyotype.</title>
        <authorList>
            <consortium name="US DOE Joint Genome Institute (JGI-PGF)"/>
            <person name="Putnam N.H."/>
            <person name="Butts T."/>
            <person name="Ferrier D.E.K."/>
            <person name="Furlong R.F."/>
            <person name="Hellsten U."/>
            <person name="Kawashima T."/>
            <person name="Robinson-Rechavi M."/>
            <person name="Shoguchi E."/>
            <person name="Terry A."/>
            <person name="Yu J.-K."/>
            <person name="Benito-Gutierrez E.L."/>
            <person name="Dubchak I."/>
            <person name="Garcia-Fernandez J."/>
            <person name="Gibson-Brown J.J."/>
            <person name="Grigoriev I.V."/>
            <person name="Horton A.C."/>
            <person name="de Jong P.J."/>
            <person name="Jurka J."/>
            <person name="Kapitonov V.V."/>
            <person name="Kohara Y."/>
            <person name="Kuroki Y."/>
            <person name="Lindquist E."/>
            <person name="Lucas S."/>
            <person name="Osoegawa K."/>
            <person name="Pennacchio L.A."/>
            <person name="Salamov A.A."/>
            <person name="Satou Y."/>
            <person name="Sauka-Spengler T."/>
            <person name="Schmutz J."/>
            <person name="Shin-I T."/>
            <person name="Toyoda A."/>
            <person name="Bronner-Fraser M."/>
            <person name="Fujiyama A."/>
            <person name="Holland L.Z."/>
            <person name="Holland P.W.H."/>
            <person name="Satoh N."/>
            <person name="Rokhsar D.S."/>
        </authorList>
    </citation>
    <scope>NUCLEOTIDE SEQUENCE [LARGE SCALE GENOMIC DNA]</scope>
    <source>
        <strain evidence="17">S238N-H82</strain>
        <tissue evidence="17">Testes</tissue>
    </source>
</reference>
<dbReference type="SUPFAM" id="SSF53300">
    <property type="entry name" value="vWA-like"/>
    <property type="match status" value="1"/>
</dbReference>
<evidence type="ECO:0000256" key="5">
    <source>
        <dbReference type="ARBA" id="ARBA00022801"/>
    </source>
</evidence>
<dbReference type="Pfam" id="PF02735">
    <property type="entry name" value="Ku"/>
    <property type="match status" value="1"/>
</dbReference>
<name>C3ZSM7_BRAFL</name>
<keyword evidence="8" id="KW-0832">Ubl conjugation</keyword>
<dbReference type="Gene3D" id="1.10.1600.10">
    <property type="match status" value="1"/>
</dbReference>
<dbReference type="GO" id="GO:0006303">
    <property type="term" value="P:double-strand break repair via nonhomologous end joining"/>
    <property type="evidence" value="ECO:0007669"/>
    <property type="project" value="InterPro"/>
</dbReference>
<evidence type="ECO:0000256" key="10">
    <source>
        <dbReference type="ARBA" id="ARBA00023172"/>
    </source>
</evidence>
<evidence type="ECO:0000256" key="12">
    <source>
        <dbReference type="ARBA" id="ARBA00023242"/>
    </source>
</evidence>
<dbReference type="InterPro" id="IPR006164">
    <property type="entry name" value="DNA_bd_Ku70/Ku80"/>
</dbReference>
<feature type="compositionally biased region" description="Acidic residues" evidence="15">
    <location>
        <begin position="701"/>
        <end position="716"/>
    </location>
</feature>
<comment type="similarity">
    <text evidence="2">Belongs to the ku80 family.</text>
</comment>
<keyword evidence="6" id="KW-0347">Helicase</keyword>
<dbReference type="InterPro" id="IPR005160">
    <property type="entry name" value="Ku_C"/>
</dbReference>
<accession>C3ZSM7</accession>
<feature type="non-terminal residue" evidence="17">
    <location>
        <position position="1"/>
    </location>
</feature>
<dbReference type="InterPro" id="IPR016194">
    <property type="entry name" value="SPOC-like_C_dom_sf"/>
</dbReference>
<keyword evidence="12" id="KW-0539">Nucleus</keyword>
<dbReference type="SUPFAM" id="SSF100939">
    <property type="entry name" value="SPOC domain-like"/>
    <property type="match status" value="1"/>
</dbReference>
<evidence type="ECO:0000256" key="11">
    <source>
        <dbReference type="ARBA" id="ARBA00023204"/>
    </source>
</evidence>
<dbReference type="InterPro" id="IPR024193">
    <property type="entry name" value="Ku80"/>
</dbReference>
<keyword evidence="7" id="KW-0067">ATP-binding</keyword>
<dbReference type="GO" id="GO:0005737">
    <property type="term" value="C:cytoplasm"/>
    <property type="evidence" value="ECO:0007669"/>
    <property type="project" value="UniProtKB-ARBA"/>
</dbReference>
<dbReference type="GO" id="GO:0003684">
    <property type="term" value="F:damaged DNA binding"/>
    <property type="evidence" value="ECO:0007669"/>
    <property type="project" value="InterPro"/>
</dbReference>
<evidence type="ECO:0000256" key="4">
    <source>
        <dbReference type="ARBA" id="ARBA00022763"/>
    </source>
</evidence>
<keyword evidence="3" id="KW-0547">Nucleotide-binding</keyword>
<dbReference type="Gene3D" id="3.40.50.410">
    <property type="entry name" value="von Willebrand factor, type A domain"/>
    <property type="match status" value="1"/>
</dbReference>
<dbReference type="STRING" id="7739.C3ZSM7"/>
<dbReference type="GO" id="GO:0043564">
    <property type="term" value="C:Ku70:Ku80 complex"/>
    <property type="evidence" value="ECO:0007669"/>
    <property type="project" value="InterPro"/>
</dbReference>
<evidence type="ECO:0000256" key="15">
    <source>
        <dbReference type="SAM" id="MobiDB-lite"/>
    </source>
</evidence>
<dbReference type="eggNOG" id="KOG2326">
    <property type="taxonomic scope" value="Eukaryota"/>
</dbReference>
<dbReference type="Pfam" id="PF03730">
    <property type="entry name" value="Ku_C"/>
    <property type="match status" value="1"/>
</dbReference>